<keyword evidence="3" id="KW-1185">Reference proteome</keyword>
<dbReference type="Proteomes" id="UP000233556">
    <property type="component" value="Unassembled WGS sequence"/>
</dbReference>
<feature type="region of interest" description="Disordered" evidence="1">
    <location>
        <begin position="74"/>
        <end position="117"/>
    </location>
</feature>
<evidence type="ECO:0000313" key="2">
    <source>
        <dbReference type="EMBL" id="PKU34712.1"/>
    </source>
</evidence>
<organism evidence="2 3">
    <name type="scientific">Limosa lapponica baueri</name>
    <dbReference type="NCBI Taxonomy" id="1758121"/>
    <lineage>
        <taxon>Eukaryota</taxon>
        <taxon>Metazoa</taxon>
        <taxon>Chordata</taxon>
        <taxon>Craniata</taxon>
        <taxon>Vertebrata</taxon>
        <taxon>Euteleostomi</taxon>
        <taxon>Archelosauria</taxon>
        <taxon>Archosauria</taxon>
        <taxon>Dinosauria</taxon>
        <taxon>Saurischia</taxon>
        <taxon>Theropoda</taxon>
        <taxon>Coelurosauria</taxon>
        <taxon>Aves</taxon>
        <taxon>Neognathae</taxon>
        <taxon>Neoaves</taxon>
        <taxon>Charadriiformes</taxon>
        <taxon>Scolopacidae</taxon>
        <taxon>Limosa</taxon>
    </lineage>
</organism>
<evidence type="ECO:0000256" key="1">
    <source>
        <dbReference type="SAM" id="MobiDB-lite"/>
    </source>
</evidence>
<name>A0A2I0TLR1_LIMLA</name>
<accession>A0A2I0TLR1</accession>
<reference evidence="3" key="1">
    <citation type="submission" date="2017-11" db="EMBL/GenBank/DDBJ databases">
        <authorList>
            <person name="Lima N.C."/>
            <person name="Parody-Merino A.M."/>
            <person name="Battley P.F."/>
            <person name="Fidler A.E."/>
            <person name="Prosdocimi F."/>
        </authorList>
    </citation>
    <scope>NUCLEOTIDE SEQUENCE [LARGE SCALE GENOMIC DNA]</scope>
</reference>
<gene>
    <name evidence="2" type="ORF">llap_14986</name>
</gene>
<proteinExistence type="predicted"/>
<dbReference type="AlphaFoldDB" id="A0A2I0TLR1"/>
<sequence length="188" mass="20392">MILTSCKSNRGIQSRLVGHNLIPMANERLVLLQAVSSNSDKADGAVEATCLLLLCCRAILSVAIETRSGSHGWAWERSRRQSPAGPLSAGSLKNNEPVKEPLNVLSHKGSPSPVNSDKPTLDELWIQSVEDQDKYLPSKGACLILHCMVLISEPSCVGVMHHAFPGTFPYEEDSSGKNFSQTVKLDLN</sequence>
<dbReference type="OrthoDB" id="10482161at2759"/>
<protein>
    <submittedName>
        <fullName evidence="2">Ephexin-1 isoform x1</fullName>
    </submittedName>
</protein>
<reference evidence="3" key="2">
    <citation type="submission" date="2017-12" db="EMBL/GenBank/DDBJ databases">
        <title>Genome sequence of the Bar-tailed Godwit (Limosa lapponica baueri).</title>
        <authorList>
            <person name="Lima N.C.B."/>
            <person name="Parody-Merino A.M."/>
            <person name="Battley P.F."/>
            <person name="Fidler A.E."/>
            <person name="Prosdocimi F."/>
        </authorList>
    </citation>
    <scope>NUCLEOTIDE SEQUENCE [LARGE SCALE GENOMIC DNA]</scope>
</reference>
<dbReference type="EMBL" id="KZ508866">
    <property type="protein sequence ID" value="PKU34712.1"/>
    <property type="molecule type" value="Genomic_DNA"/>
</dbReference>
<evidence type="ECO:0000313" key="3">
    <source>
        <dbReference type="Proteomes" id="UP000233556"/>
    </source>
</evidence>